<organism evidence="2 3">
    <name type="scientific">Bacillus oleivorans</name>
    <dbReference type="NCBI Taxonomy" id="1448271"/>
    <lineage>
        <taxon>Bacteria</taxon>
        <taxon>Bacillati</taxon>
        <taxon>Bacillota</taxon>
        <taxon>Bacilli</taxon>
        <taxon>Bacillales</taxon>
        <taxon>Bacillaceae</taxon>
        <taxon>Bacillus</taxon>
    </lineage>
</organism>
<dbReference type="AlphaFoldDB" id="A0A285CR57"/>
<keyword evidence="1" id="KW-1133">Transmembrane helix</keyword>
<dbReference type="Pfam" id="PF11667">
    <property type="entry name" value="DUF3267"/>
    <property type="match status" value="1"/>
</dbReference>
<dbReference type="Proteomes" id="UP000219546">
    <property type="component" value="Unassembled WGS sequence"/>
</dbReference>
<feature type="transmembrane region" description="Helical" evidence="1">
    <location>
        <begin position="102"/>
        <end position="123"/>
    </location>
</feature>
<feature type="transmembrane region" description="Helical" evidence="1">
    <location>
        <begin position="15"/>
        <end position="37"/>
    </location>
</feature>
<keyword evidence="1" id="KW-0472">Membrane</keyword>
<name>A0A285CR57_9BACI</name>
<evidence type="ECO:0000256" key="1">
    <source>
        <dbReference type="SAM" id="Phobius"/>
    </source>
</evidence>
<feature type="transmembrane region" description="Helical" evidence="1">
    <location>
        <begin position="49"/>
        <end position="65"/>
    </location>
</feature>
<feature type="transmembrane region" description="Helical" evidence="1">
    <location>
        <begin position="129"/>
        <end position="149"/>
    </location>
</feature>
<accession>A0A285CR57</accession>
<reference evidence="2 3" key="1">
    <citation type="submission" date="2017-08" db="EMBL/GenBank/DDBJ databases">
        <authorList>
            <person name="de Groot N.N."/>
        </authorList>
    </citation>
    <scope>NUCLEOTIDE SEQUENCE [LARGE SCALE GENOMIC DNA]</scope>
    <source>
        <strain evidence="2 3">JC228</strain>
    </source>
</reference>
<keyword evidence="3" id="KW-1185">Reference proteome</keyword>
<evidence type="ECO:0000313" key="2">
    <source>
        <dbReference type="EMBL" id="SNX70011.1"/>
    </source>
</evidence>
<sequence length="177" mass="20395">MHCWKSIPISRQDGFFRLVITSFLTMLLTFIVLYSIAHAFHDGVGLNDQYFAFFIFALILLYPVHKALHYLPLRILGGKCRLFINKKGQLKFRLHEPVAKNIYKLALIFPFVILTLVGIVFTLSFPQYFHYGVLLIALHTGLCVEDFIFYKNLSHTPKACLVDETEDSLEILINGLK</sequence>
<dbReference type="RefSeq" id="WP_179714231.1">
    <property type="nucleotide sequence ID" value="NZ_JBEPMQ010000002.1"/>
</dbReference>
<keyword evidence="1" id="KW-0812">Transmembrane</keyword>
<protein>
    <submittedName>
        <fullName evidence="2">Putative zincin peptidase</fullName>
    </submittedName>
</protein>
<dbReference type="InterPro" id="IPR021683">
    <property type="entry name" value="DUF3267"/>
</dbReference>
<dbReference type="EMBL" id="OAOP01000003">
    <property type="protein sequence ID" value="SNX70011.1"/>
    <property type="molecule type" value="Genomic_DNA"/>
</dbReference>
<proteinExistence type="predicted"/>
<gene>
    <name evidence="2" type="ORF">SAMN05877753_103394</name>
</gene>
<evidence type="ECO:0000313" key="3">
    <source>
        <dbReference type="Proteomes" id="UP000219546"/>
    </source>
</evidence>